<reference evidence="2 3" key="1">
    <citation type="submission" date="2019-07" db="EMBL/GenBank/DDBJ databases">
        <title>Whole genome shotgun sequence of Deinococcus cellulosilyticus NBRC 106333.</title>
        <authorList>
            <person name="Hosoyama A."/>
            <person name="Uohara A."/>
            <person name="Ohji S."/>
            <person name="Ichikawa N."/>
        </authorList>
    </citation>
    <scope>NUCLEOTIDE SEQUENCE [LARGE SCALE GENOMIC DNA]</scope>
    <source>
        <strain evidence="2 3">NBRC 106333</strain>
    </source>
</reference>
<dbReference type="Proteomes" id="UP000321306">
    <property type="component" value="Unassembled WGS sequence"/>
</dbReference>
<dbReference type="EMBL" id="BJXB01000034">
    <property type="protein sequence ID" value="GEM49407.1"/>
    <property type="molecule type" value="Genomic_DNA"/>
</dbReference>
<evidence type="ECO:0000256" key="1">
    <source>
        <dbReference type="SAM" id="SignalP"/>
    </source>
</evidence>
<dbReference type="RefSeq" id="WP_146889913.1">
    <property type="nucleotide sequence ID" value="NZ_BJXB01000034.1"/>
</dbReference>
<keyword evidence="3" id="KW-1185">Reference proteome</keyword>
<feature type="signal peptide" evidence="1">
    <location>
        <begin position="1"/>
        <end position="17"/>
    </location>
</feature>
<evidence type="ECO:0000313" key="3">
    <source>
        <dbReference type="Proteomes" id="UP000321306"/>
    </source>
</evidence>
<evidence type="ECO:0000313" key="2">
    <source>
        <dbReference type="EMBL" id="GEM49407.1"/>
    </source>
</evidence>
<gene>
    <name evidence="2" type="ORF">DC3_50420</name>
</gene>
<dbReference type="OrthoDB" id="73823at2"/>
<accession>A0A511NA12</accession>
<feature type="chain" id="PRO_5022060747" description="DUF11 domain-containing protein" evidence="1">
    <location>
        <begin position="18"/>
        <end position="163"/>
    </location>
</feature>
<keyword evidence="1" id="KW-0732">Signal</keyword>
<organism evidence="2 3">
    <name type="scientific">Deinococcus cellulosilyticus (strain DSM 18568 / NBRC 106333 / KACC 11606 / 5516J-15)</name>
    <dbReference type="NCBI Taxonomy" id="1223518"/>
    <lineage>
        <taxon>Bacteria</taxon>
        <taxon>Thermotogati</taxon>
        <taxon>Deinococcota</taxon>
        <taxon>Deinococci</taxon>
        <taxon>Deinococcales</taxon>
        <taxon>Deinococcaceae</taxon>
        <taxon>Deinococcus</taxon>
    </lineage>
</organism>
<dbReference type="AlphaFoldDB" id="A0A511NA12"/>
<sequence>MKTLTALWAVPVLLVAATTSPLVVKSSTYLVTTQTKDGKVIENRKLNPTSVKPKDLLVLSTAVQNVTQKALSNVSIVQPIPEQTQFIANSATDLQAAELQYSADGGKSFAKEPLKKTITVEENGKKFAKEVTIPPQQYTHVKWVLKSLPSEASQTLEVRVNVR</sequence>
<proteinExistence type="predicted"/>
<evidence type="ECO:0008006" key="4">
    <source>
        <dbReference type="Google" id="ProtNLM"/>
    </source>
</evidence>
<comment type="caution">
    <text evidence="2">The sequence shown here is derived from an EMBL/GenBank/DDBJ whole genome shotgun (WGS) entry which is preliminary data.</text>
</comment>
<protein>
    <recommendedName>
        <fullName evidence="4">DUF11 domain-containing protein</fullName>
    </recommendedName>
</protein>
<name>A0A511NA12_DEIC1</name>